<dbReference type="EC" id="3.1.4.-" evidence="2"/>
<dbReference type="SUPFAM" id="SSF56300">
    <property type="entry name" value="Metallo-dependent phosphatases"/>
    <property type="match status" value="1"/>
</dbReference>
<dbReference type="EMBL" id="CP016893">
    <property type="protein sequence ID" value="AST56691.1"/>
    <property type="molecule type" value="Genomic_DNA"/>
</dbReference>
<dbReference type="CDD" id="cd00841">
    <property type="entry name" value="MPP_YfcE"/>
    <property type="match status" value="1"/>
</dbReference>
<dbReference type="GO" id="GO:0016787">
    <property type="term" value="F:hydrolase activity"/>
    <property type="evidence" value="ECO:0007669"/>
    <property type="project" value="UniProtKB-UniRule"/>
</dbReference>
<dbReference type="InterPro" id="IPR029052">
    <property type="entry name" value="Metallo-depent_PP-like"/>
</dbReference>
<evidence type="ECO:0000313" key="6">
    <source>
        <dbReference type="Proteomes" id="UP000214975"/>
    </source>
</evidence>
<dbReference type="PANTHER" id="PTHR43165:SF1">
    <property type="entry name" value="PHOSPHODIESTERASE MJ0936"/>
    <property type="match status" value="1"/>
</dbReference>
<gene>
    <name evidence="5" type="ORF">CE561_05635</name>
    <name evidence="4" type="ORF">Thert_00493</name>
</gene>
<evidence type="ECO:0000259" key="3">
    <source>
        <dbReference type="Pfam" id="PF12850"/>
    </source>
</evidence>
<feature type="domain" description="Calcineurin-like phosphoesterase" evidence="3">
    <location>
        <begin position="1"/>
        <end position="160"/>
    </location>
</feature>
<comment type="cofactor">
    <cofactor evidence="2">
        <name>a divalent metal cation</name>
        <dbReference type="ChEBI" id="CHEBI:60240"/>
    </cofactor>
</comment>
<dbReference type="AlphaFoldDB" id="A0A231VJK9"/>
<dbReference type="InterPro" id="IPR041802">
    <property type="entry name" value="MPP_YfcE"/>
</dbReference>
<reference evidence="4 6" key="1">
    <citation type="submission" date="2016-08" db="EMBL/GenBank/DDBJ databases">
        <title>A novel genetic cassette of butanologenic Thermoanaerobacterium thermosaccharolyticum that directly convert cellulose to butanol.</title>
        <authorList>
            <person name="Li T."/>
            <person name="He J."/>
        </authorList>
    </citation>
    <scope>NUCLEOTIDE SEQUENCE [LARGE SCALE GENOMIC DNA]</scope>
    <source>
        <strain evidence="4 6">TG57</strain>
    </source>
</reference>
<reference evidence="5 7" key="2">
    <citation type="submission" date="2017-06" db="EMBL/GenBank/DDBJ databases">
        <title>Isolation and characterization of a thermophilic and butanogenic Thermoanaerobacterium thermosaccharolyticum M5 capable of efficient degradation of hemicellulose.</title>
        <authorList>
            <person name="Xin F."/>
            <person name="Jiang Y."/>
        </authorList>
    </citation>
    <scope>NUCLEOTIDE SEQUENCE [LARGE SCALE GENOMIC DNA]</scope>
    <source>
        <strain evidence="5 7">M5</strain>
    </source>
</reference>
<proteinExistence type="inferred from homology"/>
<sequence length="183" mass="20569">MKIGVISDTHGDYASWERAFNYLNDADLILHAGDVLYHGPRNEIPSGYNPKKLIVALNDCSIPILISRGNCDAFVDQMVLNIPIQSPYVFAVVENKRFLVQHGDQITESGIQDLISRYKLDYLITGHTHVPVLRKLDNCIIINPGSTSLSKRDDKINSIGIIEDNDVYIIDLETGDKIFEIKK</sequence>
<dbReference type="PANTHER" id="PTHR43165">
    <property type="entry name" value="METALLOPHOSPHOESTERASE"/>
    <property type="match status" value="1"/>
</dbReference>
<evidence type="ECO:0000313" key="7">
    <source>
        <dbReference type="Proteomes" id="UP000215301"/>
    </source>
</evidence>
<dbReference type="OMA" id="MKLFFAS"/>
<evidence type="ECO:0000256" key="2">
    <source>
        <dbReference type="RuleBase" id="RU362039"/>
    </source>
</evidence>
<dbReference type="Proteomes" id="UP000215301">
    <property type="component" value="Unassembled WGS sequence"/>
</dbReference>
<comment type="similarity">
    <text evidence="1 2">Belongs to the metallophosphoesterase superfamily. YfcE family.</text>
</comment>
<dbReference type="NCBIfam" id="TIGR00040">
    <property type="entry name" value="yfcE"/>
    <property type="match status" value="1"/>
</dbReference>
<dbReference type="Pfam" id="PF12850">
    <property type="entry name" value="Metallophos_2"/>
    <property type="match status" value="1"/>
</dbReference>
<accession>A0A231VJK9</accession>
<dbReference type="GeneID" id="93864878"/>
<evidence type="ECO:0000256" key="1">
    <source>
        <dbReference type="ARBA" id="ARBA00008950"/>
    </source>
</evidence>
<dbReference type="EMBL" id="NKHD01000016">
    <property type="protein sequence ID" value="OXT08405.1"/>
    <property type="molecule type" value="Genomic_DNA"/>
</dbReference>
<keyword evidence="2" id="KW-0479">Metal-binding</keyword>
<dbReference type="NCBIfam" id="NF006988">
    <property type="entry name" value="PRK09453.1"/>
    <property type="match status" value="1"/>
</dbReference>
<dbReference type="InterPro" id="IPR024654">
    <property type="entry name" value="Calcineurin-like_PHP_lpxH"/>
</dbReference>
<dbReference type="Gene3D" id="3.60.21.10">
    <property type="match status" value="1"/>
</dbReference>
<name>A0A231VJK9_THETR</name>
<dbReference type="Proteomes" id="UP000214975">
    <property type="component" value="Chromosome"/>
</dbReference>
<evidence type="ECO:0000313" key="4">
    <source>
        <dbReference type="EMBL" id="AST56691.1"/>
    </source>
</evidence>
<dbReference type="GO" id="GO:0046872">
    <property type="term" value="F:metal ion binding"/>
    <property type="evidence" value="ECO:0007669"/>
    <property type="project" value="UniProtKB-KW"/>
</dbReference>
<dbReference type="InterPro" id="IPR000979">
    <property type="entry name" value="Phosphodiesterase_MJ0936/Vps29"/>
</dbReference>
<dbReference type="InterPro" id="IPR053193">
    <property type="entry name" value="MetalloPDE_YfcE-like"/>
</dbReference>
<protein>
    <recommendedName>
        <fullName evidence="2">Phosphoesterase</fullName>
        <ecNumber evidence="2">3.1.4.-</ecNumber>
    </recommendedName>
</protein>
<dbReference type="RefSeq" id="WP_013298504.1">
    <property type="nucleotide sequence ID" value="NZ_CP016893.1"/>
</dbReference>
<evidence type="ECO:0000313" key="5">
    <source>
        <dbReference type="EMBL" id="OXT08405.1"/>
    </source>
</evidence>
<organism evidence="5 7">
    <name type="scientific">Thermoanaerobacterium thermosaccharolyticum</name>
    <name type="common">Clostridium thermosaccharolyticum</name>
    <dbReference type="NCBI Taxonomy" id="1517"/>
    <lineage>
        <taxon>Bacteria</taxon>
        <taxon>Bacillati</taxon>
        <taxon>Bacillota</taxon>
        <taxon>Clostridia</taxon>
        <taxon>Thermoanaerobacterales</taxon>
        <taxon>Thermoanaerobacteraceae</taxon>
        <taxon>Thermoanaerobacterium</taxon>
    </lineage>
</organism>